<dbReference type="RefSeq" id="WP_149399949.1">
    <property type="nucleotide sequence ID" value="NZ_BIXY01000004.1"/>
</dbReference>
<dbReference type="InterPro" id="IPR001020">
    <property type="entry name" value="PTS_HPr_His_P_site"/>
</dbReference>
<dbReference type="PROSITE" id="PS00589">
    <property type="entry name" value="PTS_HPR_SER"/>
    <property type="match status" value="1"/>
</dbReference>
<dbReference type="NCBIfam" id="TIGR01003">
    <property type="entry name" value="PTS_HPr_family"/>
    <property type="match status" value="1"/>
</dbReference>
<dbReference type="OrthoDB" id="9809047at2"/>
<dbReference type="PANTHER" id="PTHR33705">
    <property type="entry name" value="PHOSPHOCARRIER PROTEIN HPR"/>
    <property type="match status" value="1"/>
</dbReference>
<evidence type="ECO:0000256" key="2">
    <source>
        <dbReference type="ARBA" id="ARBA00004496"/>
    </source>
</evidence>
<dbReference type="Proteomes" id="UP000322530">
    <property type="component" value="Unassembled WGS sequence"/>
</dbReference>
<dbReference type="PROSITE" id="PS00369">
    <property type="entry name" value="PTS_HPR_HIS"/>
    <property type="match status" value="1"/>
</dbReference>
<dbReference type="SUPFAM" id="SSF55594">
    <property type="entry name" value="HPr-like"/>
    <property type="match status" value="1"/>
</dbReference>
<organism evidence="7 8">
    <name type="scientific">Dictyobacter arantiisoli</name>
    <dbReference type="NCBI Taxonomy" id="2014874"/>
    <lineage>
        <taxon>Bacteria</taxon>
        <taxon>Bacillati</taxon>
        <taxon>Chloroflexota</taxon>
        <taxon>Ktedonobacteria</taxon>
        <taxon>Ktedonobacterales</taxon>
        <taxon>Dictyobacteraceae</taxon>
        <taxon>Dictyobacter</taxon>
    </lineage>
</organism>
<evidence type="ECO:0000256" key="4">
    <source>
        <dbReference type="ARBA" id="ARBA00022490"/>
    </source>
</evidence>
<dbReference type="CDD" id="cd00367">
    <property type="entry name" value="PTS-HPr_like"/>
    <property type="match status" value="1"/>
</dbReference>
<dbReference type="PRINTS" id="PR00107">
    <property type="entry name" value="PHOSPHOCPHPR"/>
</dbReference>
<name>A0A5A5T7H9_9CHLR</name>
<evidence type="ECO:0000256" key="1">
    <source>
        <dbReference type="ARBA" id="ARBA00003681"/>
    </source>
</evidence>
<keyword evidence="8" id="KW-1185">Reference proteome</keyword>
<dbReference type="InterPro" id="IPR035895">
    <property type="entry name" value="HPr-like_sf"/>
</dbReference>
<proteinExistence type="predicted"/>
<keyword evidence="4" id="KW-0963">Cytoplasm</keyword>
<accession>A0A5A5T7H9</accession>
<sequence>MSERTVILASTSGLHARPAAVFVQKAKGFQSQISLSKNDKTVNGKSILSIISLGALQGDEVTIKASGADEENALSDLTTLLEQDLG</sequence>
<comment type="caution">
    <text evidence="7">The sequence shown here is derived from an EMBL/GenBank/DDBJ whole genome shotgun (WGS) entry which is preliminary data.</text>
</comment>
<dbReference type="Pfam" id="PF00381">
    <property type="entry name" value="PTS-HPr"/>
    <property type="match status" value="1"/>
</dbReference>
<dbReference type="AlphaFoldDB" id="A0A5A5T7H9"/>
<dbReference type="Gene3D" id="3.30.1340.10">
    <property type="entry name" value="HPr-like"/>
    <property type="match status" value="1"/>
</dbReference>
<dbReference type="InterPro" id="IPR000032">
    <property type="entry name" value="HPr-like"/>
</dbReference>
<reference evidence="7 8" key="1">
    <citation type="submission" date="2019-01" db="EMBL/GenBank/DDBJ databases">
        <title>Draft genome sequence of Dictyobacter sp. Uno17.</title>
        <authorList>
            <person name="Wang C.M."/>
            <person name="Zheng Y."/>
            <person name="Sakai Y."/>
            <person name="Abe K."/>
            <person name="Yokota A."/>
            <person name="Yabe S."/>
        </authorList>
    </citation>
    <scope>NUCLEOTIDE SEQUENCE [LARGE SCALE GENOMIC DNA]</scope>
    <source>
        <strain evidence="7 8">Uno17</strain>
    </source>
</reference>
<dbReference type="PANTHER" id="PTHR33705:SF2">
    <property type="entry name" value="PHOSPHOCARRIER PROTEIN NPR"/>
    <property type="match status" value="1"/>
</dbReference>
<gene>
    <name evidence="7" type="primary">ptsH</name>
    <name evidence="7" type="ORF">KDI_04630</name>
</gene>
<evidence type="ECO:0000256" key="5">
    <source>
        <dbReference type="ARBA" id="ARBA00022683"/>
    </source>
</evidence>
<comment type="function">
    <text evidence="1">General (non sugar-specific) component of the phosphoenolpyruvate-dependent sugar phosphotransferase system (sugar PTS). This major carbohydrate active-transport system catalyzes the phosphorylation of incoming sugar substrates concomitantly with their translocation across the cell membrane. The phosphoryl group from phosphoenolpyruvate (PEP) is transferred to the phosphoryl carrier protein HPr by enzyme I. Phospho-HPr then transfers it to the PTS EIIA domain.</text>
</comment>
<dbReference type="GO" id="GO:0009401">
    <property type="term" value="P:phosphoenolpyruvate-dependent sugar phosphotransferase system"/>
    <property type="evidence" value="ECO:0007669"/>
    <property type="project" value="UniProtKB-KW"/>
</dbReference>
<evidence type="ECO:0000256" key="3">
    <source>
        <dbReference type="ARBA" id="ARBA00020422"/>
    </source>
</evidence>
<feature type="domain" description="HPr" evidence="6">
    <location>
        <begin position="1"/>
        <end position="86"/>
    </location>
</feature>
<evidence type="ECO:0000313" key="8">
    <source>
        <dbReference type="Proteomes" id="UP000322530"/>
    </source>
</evidence>
<protein>
    <recommendedName>
        <fullName evidence="3">Phosphocarrier protein HPr</fullName>
    </recommendedName>
</protein>
<evidence type="ECO:0000259" key="6">
    <source>
        <dbReference type="PROSITE" id="PS51350"/>
    </source>
</evidence>
<dbReference type="GO" id="GO:0005737">
    <property type="term" value="C:cytoplasm"/>
    <property type="evidence" value="ECO:0007669"/>
    <property type="project" value="UniProtKB-SubCell"/>
</dbReference>
<dbReference type="EMBL" id="BIXY01000004">
    <property type="protein sequence ID" value="GCF06899.1"/>
    <property type="molecule type" value="Genomic_DNA"/>
</dbReference>
<dbReference type="PROSITE" id="PS51350">
    <property type="entry name" value="PTS_HPR_DOM"/>
    <property type="match status" value="1"/>
</dbReference>
<keyword evidence="5" id="KW-0598">Phosphotransferase system</keyword>
<comment type="subcellular location">
    <subcellularLocation>
        <location evidence="2">Cytoplasm</location>
    </subcellularLocation>
</comment>
<evidence type="ECO:0000313" key="7">
    <source>
        <dbReference type="EMBL" id="GCF06899.1"/>
    </source>
</evidence>
<dbReference type="InterPro" id="IPR050399">
    <property type="entry name" value="HPr"/>
</dbReference>
<dbReference type="InterPro" id="IPR002114">
    <property type="entry name" value="PTS_HPr_Ser_P_site"/>
</dbReference>
<keyword evidence="7" id="KW-0813">Transport</keyword>
<keyword evidence="7" id="KW-0762">Sugar transport</keyword>